<feature type="transmembrane region" description="Helical" evidence="1">
    <location>
        <begin position="174"/>
        <end position="192"/>
    </location>
</feature>
<proteinExistence type="predicted"/>
<evidence type="ECO:0000313" key="3">
    <source>
        <dbReference type="Proteomes" id="UP000187166"/>
    </source>
</evidence>
<keyword evidence="1" id="KW-0812">Transmembrane</keyword>
<evidence type="ECO:0008006" key="4">
    <source>
        <dbReference type="Google" id="ProtNLM"/>
    </source>
</evidence>
<organism evidence="2 3">
    <name type="scientific">Peptoniphilus porci</name>
    <dbReference type="NCBI Taxonomy" id="2652280"/>
    <lineage>
        <taxon>Bacteria</taxon>
        <taxon>Bacillati</taxon>
        <taxon>Bacillota</taxon>
        <taxon>Tissierellia</taxon>
        <taxon>Tissierellales</taxon>
        <taxon>Peptoniphilaceae</taxon>
        <taxon>Peptoniphilus</taxon>
    </lineage>
</organism>
<dbReference type="AlphaFoldDB" id="A0A1U7LZ04"/>
<dbReference type="Pfam" id="PF12679">
    <property type="entry name" value="ABC2_membrane_2"/>
    <property type="match status" value="1"/>
</dbReference>
<dbReference type="EMBL" id="MJIH01000001">
    <property type="protein sequence ID" value="OLR64650.1"/>
    <property type="molecule type" value="Genomic_DNA"/>
</dbReference>
<accession>A0A1U7LZ04</accession>
<feature type="transmembrane region" description="Helical" evidence="1">
    <location>
        <begin position="73"/>
        <end position="94"/>
    </location>
</feature>
<feature type="transmembrane region" description="Helical" evidence="1">
    <location>
        <begin position="204"/>
        <end position="224"/>
    </location>
</feature>
<dbReference type="PANTHER" id="PTHR43471:SF12">
    <property type="entry name" value="HYPOTHETICAL MEMBRANE PROTEIN, CONSERVED"/>
    <property type="match status" value="1"/>
</dbReference>
<dbReference type="STRING" id="1465756.BIV18_03415"/>
<reference evidence="2 3" key="1">
    <citation type="journal article" date="2016" name="Appl. Environ. Microbiol.">
        <title>Function and Phylogeny of Bacterial Butyryl Coenzyme A:Acetate Transferases and Their Diversity in the Proximal Colon of Swine.</title>
        <authorList>
            <person name="Trachsel J."/>
            <person name="Bayles D.O."/>
            <person name="Looft T."/>
            <person name="Levine U.Y."/>
            <person name="Allen H.K."/>
        </authorList>
    </citation>
    <scope>NUCLEOTIDE SEQUENCE [LARGE SCALE GENOMIC DNA]</scope>
    <source>
        <strain evidence="2 3">35-6-1</strain>
    </source>
</reference>
<name>A0A1U7LZ04_9FIRM</name>
<feature type="transmembrane region" description="Helical" evidence="1">
    <location>
        <begin position="251"/>
        <end position="272"/>
    </location>
</feature>
<keyword evidence="1" id="KW-0472">Membrane</keyword>
<keyword evidence="3" id="KW-1185">Reference proteome</keyword>
<dbReference type="Proteomes" id="UP000187166">
    <property type="component" value="Unassembled WGS sequence"/>
</dbReference>
<gene>
    <name evidence="2" type="ORF">BIV18_03415</name>
</gene>
<evidence type="ECO:0000256" key="1">
    <source>
        <dbReference type="SAM" id="Phobius"/>
    </source>
</evidence>
<comment type="caution">
    <text evidence="2">The sequence shown here is derived from an EMBL/GenBank/DDBJ whole genome shotgun (WGS) entry which is preliminary data.</text>
</comment>
<feature type="transmembrane region" description="Helical" evidence="1">
    <location>
        <begin position="12"/>
        <end position="35"/>
    </location>
</feature>
<evidence type="ECO:0000313" key="2">
    <source>
        <dbReference type="EMBL" id="OLR64650.1"/>
    </source>
</evidence>
<dbReference type="GO" id="GO:0140359">
    <property type="term" value="F:ABC-type transporter activity"/>
    <property type="evidence" value="ECO:0007669"/>
    <property type="project" value="InterPro"/>
</dbReference>
<protein>
    <recommendedName>
        <fullName evidence="4">ABC-type transport system involved in multi-copper enzyme maturation, permease component</fullName>
    </recommendedName>
</protein>
<feature type="transmembrane region" description="Helical" evidence="1">
    <location>
        <begin position="128"/>
        <end position="154"/>
    </location>
</feature>
<dbReference type="GO" id="GO:0005886">
    <property type="term" value="C:plasma membrane"/>
    <property type="evidence" value="ECO:0007669"/>
    <property type="project" value="UniProtKB-SubCell"/>
</dbReference>
<sequence length="279" mass="30524">MIFNMEFKSNFAKMISWAIVLIILLGLMLAFYPFLAESQMNSLFNSVLEGFNEPARNILGLYDGIDIVNIGDYIALVYHYLAVLIFIFAMQLGANSLAKEQSSGNIEYIYSNPISKSEIVTGKIAANLLIYILFLIIMALATVGLVLGISSIGIVGDGAIQITSFEIFEAVLKVFIGLLGAGLVFMSIGFFFSAISKSSLHQDAIAALFVFLIVLLTIVGKVIGDSFEIVISYFPNEVFGPYSFVSADLNLIGLIANAIIFVLMIVLTYSIYSSKELKY</sequence>
<keyword evidence="1" id="KW-1133">Transmembrane helix</keyword>
<dbReference type="PANTHER" id="PTHR43471">
    <property type="entry name" value="ABC TRANSPORTER PERMEASE"/>
    <property type="match status" value="1"/>
</dbReference>